<dbReference type="InterPro" id="IPR000026">
    <property type="entry name" value="N1-like"/>
</dbReference>
<evidence type="ECO:0000256" key="2">
    <source>
        <dbReference type="ARBA" id="ARBA00012549"/>
    </source>
</evidence>
<proteinExistence type="inferred from homology"/>
<dbReference type="PANTHER" id="PTHR42104:SF1">
    <property type="entry name" value="EXTRACELLULAR GUANYL-SPECIFIC RIBONUCLEASE RNTA (AFU_ORTHOLOGUE AFUA_4G03230)"/>
    <property type="match status" value="1"/>
</dbReference>
<evidence type="ECO:0000256" key="7">
    <source>
        <dbReference type="ARBA" id="ARBA00023239"/>
    </source>
</evidence>
<dbReference type="GO" id="GO:0046589">
    <property type="term" value="F:ribonuclease T1 activity"/>
    <property type="evidence" value="ECO:0007669"/>
    <property type="project" value="UniProtKB-EC"/>
</dbReference>
<evidence type="ECO:0000256" key="4">
    <source>
        <dbReference type="ARBA" id="ARBA00022759"/>
    </source>
</evidence>
<dbReference type="Gene3D" id="3.10.450.30">
    <property type="entry name" value="Microbial ribonucleases"/>
    <property type="match status" value="1"/>
</dbReference>
<protein>
    <recommendedName>
        <fullName evidence="2">ribonuclease T1</fullName>
        <ecNumber evidence="2">4.6.1.24</ecNumber>
    </recommendedName>
</protein>
<dbReference type="GO" id="GO:0003723">
    <property type="term" value="F:RNA binding"/>
    <property type="evidence" value="ECO:0007669"/>
    <property type="project" value="InterPro"/>
</dbReference>
<dbReference type="Proteomes" id="UP000237631">
    <property type="component" value="Unassembled WGS sequence"/>
</dbReference>
<evidence type="ECO:0000256" key="8">
    <source>
        <dbReference type="ARBA" id="ARBA00034015"/>
    </source>
</evidence>
<evidence type="ECO:0000256" key="1">
    <source>
        <dbReference type="ARBA" id="ARBA00009006"/>
    </source>
</evidence>
<evidence type="ECO:0000256" key="6">
    <source>
        <dbReference type="ARBA" id="ARBA00023157"/>
    </source>
</evidence>
<comment type="catalytic activity">
    <reaction evidence="8">
        <text>[RNA] containing guanosine + H2O = an [RNA fragment]-3'-guanosine-3'-phosphate + a 5'-hydroxy-ribonucleotide-3'-[RNA fragment].</text>
        <dbReference type="EC" id="4.6.1.24"/>
    </reaction>
</comment>
<accession>A0A2S6C3R9</accession>
<dbReference type="AlphaFoldDB" id="A0A2S6C3R9"/>
<evidence type="ECO:0000313" key="10">
    <source>
        <dbReference type="EMBL" id="PPJ54375.1"/>
    </source>
</evidence>
<keyword evidence="11" id="KW-1185">Reference proteome</keyword>
<dbReference type="SUPFAM" id="SSF53933">
    <property type="entry name" value="Microbial ribonucleases"/>
    <property type="match status" value="1"/>
</dbReference>
<dbReference type="Pfam" id="PF00545">
    <property type="entry name" value="Ribonuclease"/>
    <property type="match status" value="1"/>
</dbReference>
<dbReference type="EC" id="4.6.1.24" evidence="2"/>
<keyword evidence="3" id="KW-0540">Nuclease</keyword>
<dbReference type="InterPro" id="IPR016191">
    <property type="entry name" value="Ribonuclease/ribotoxin"/>
</dbReference>
<dbReference type="EMBL" id="PNEN01000565">
    <property type="protein sequence ID" value="PPJ54375.1"/>
    <property type="molecule type" value="Genomic_DNA"/>
</dbReference>
<name>A0A2S6C3R9_9PEZI</name>
<keyword evidence="6" id="KW-1015">Disulfide bond</keyword>
<comment type="similarity">
    <text evidence="1">Belongs to the ribonuclease N1/T1 family.</text>
</comment>
<sequence length="162" mass="17244">MRFTAITATLLLAVGAIASPNPMGDLTDLSVSSEDVILARAALADATPLEARSLSKRDWKCGNRKYSMGAITAAIAKALACIAEGSVHGNGCYPHEFKDHDGVFGGSYWEFPIKDGGSIFGSSKNQKPGLDRVLFTKEGSFFKLITHDGAAKGQFNECIDLD</sequence>
<evidence type="ECO:0000256" key="9">
    <source>
        <dbReference type="SAM" id="SignalP"/>
    </source>
</evidence>
<keyword evidence="5" id="KW-0378">Hydrolase</keyword>
<feature type="signal peptide" evidence="9">
    <location>
        <begin position="1"/>
        <end position="18"/>
    </location>
</feature>
<dbReference type="PANTHER" id="PTHR42104">
    <property type="entry name" value="EXTRACELLULAR GUANYL-SPECIFIC RIBONUCLEASE RNTA (AFU_ORTHOLOGUE AFUA_4G03230)"/>
    <property type="match status" value="1"/>
</dbReference>
<keyword evidence="7" id="KW-0456">Lyase</keyword>
<reference evidence="11" key="1">
    <citation type="journal article" date="2017" name="bioRxiv">
        <title>Conservation of a gene cluster reveals novel cercosporin biosynthetic mechanisms and extends production to the genus Colletotrichum.</title>
        <authorList>
            <person name="de Jonge R."/>
            <person name="Ebert M.K."/>
            <person name="Huitt-Roehl C.R."/>
            <person name="Pal P."/>
            <person name="Suttle J.C."/>
            <person name="Spanner R.E."/>
            <person name="Neubauer J.D."/>
            <person name="Jurick W.M.II."/>
            <person name="Stott K.A."/>
            <person name="Secor G.A."/>
            <person name="Thomma B.P.H.J."/>
            <person name="Van de Peer Y."/>
            <person name="Townsend C.A."/>
            <person name="Bolton M.D."/>
        </authorList>
    </citation>
    <scope>NUCLEOTIDE SEQUENCE [LARGE SCALE GENOMIC DNA]</scope>
    <source>
        <strain evidence="11">CBS538.71</strain>
    </source>
</reference>
<keyword evidence="4" id="KW-0255">Endonuclease</keyword>
<evidence type="ECO:0000256" key="3">
    <source>
        <dbReference type="ARBA" id="ARBA00022722"/>
    </source>
</evidence>
<evidence type="ECO:0000313" key="11">
    <source>
        <dbReference type="Proteomes" id="UP000237631"/>
    </source>
</evidence>
<evidence type="ECO:0000256" key="5">
    <source>
        <dbReference type="ARBA" id="ARBA00022801"/>
    </source>
</evidence>
<dbReference type="GO" id="GO:0016787">
    <property type="term" value="F:hydrolase activity"/>
    <property type="evidence" value="ECO:0007669"/>
    <property type="project" value="UniProtKB-KW"/>
</dbReference>
<comment type="caution">
    <text evidence="10">The sequence shown here is derived from an EMBL/GenBank/DDBJ whole genome shotgun (WGS) entry which is preliminary data.</text>
</comment>
<organism evidence="10 11">
    <name type="scientific">Cercospora berteroae</name>
    <dbReference type="NCBI Taxonomy" id="357750"/>
    <lineage>
        <taxon>Eukaryota</taxon>
        <taxon>Fungi</taxon>
        <taxon>Dikarya</taxon>
        <taxon>Ascomycota</taxon>
        <taxon>Pezizomycotina</taxon>
        <taxon>Dothideomycetes</taxon>
        <taxon>Dothideomycetidae</taxon>
        <taxon>Mycosphaerellales</taxon>
        <taxon>Mycosphaerellaceae</taxon>
        <taxon>Cercospora</taxon>
    </lineage>
</organism>
<dbReference type="OrthoDB" id="5425539at2759"/>
<feature type="chain" id="PRO_5015697643" description="ribonuclease T1" evidence="9">
    <location>
        <begin position="19"/>
        <end position="162"/>
    </location>
</feature>
<keyword evidence="9" id="KW-0732">Signal</keyword>
<gene>
    <name evidence="10" type="ORF">CBER1_07775</name>
</gene>